<evidence type="ECO:0000256" key="4">
    <source>
        <dbReference type="PROSITE-ProRule" id="PRU00175"/>
    </source>
</evidence>
<dbReference type="PROSITE" id="PS50089">
    <property type="entry name" value="ZF_RING_2"/>
    <property type="match status" value="1"/>
</dbReference>
<dbReference type="PANTHER" id="PTHR45798">
    <property type="entry name" value="RING-H2 FINGER PROTEIN ATL61-RELATED-RELATED"/>
    <property type="match status" value="1"/>
</dbReference>
<dbReference type="SUPFAM" id="SSF57850">
    <property type="entry name" value="RING/U-box"/>
    <property type="match status" value="1"/>
</dbReference>
<feature type="domain" description="RING-type" evidence="6">
    <location>
        <begin position="57"/>
        <end position="99"/>
    </location>
</feature>
<feature type="signal peptide" evidence="5">
    <location>
        <begin position="1"/>
        <end position="17"/>
    </location>
</feature>
<evidence type="ECO:0000259" key="6">
    <source>
        <dbReference type="PROSITE" id="PS50089"/>
    </source>
</evidence>
<evidence type="ECO:0000256" key="2">
    <source>
        <dbReference type="ARBA" id="ARBA00022771"/>
    </source>
</evidence>
<keyword evidence="2 4" id="KW-0863">Zinc-finger</keyword>
<accession>A0A978VPV9</accession>
<keyword evidence="3" id="KW-0862">Zinc</keyword>
<dbReference type="GO" id="GO:0008270">
    <property type="term" value="F:zinc ion binding"/>
    <property type="evidence" value="ECO:0007669"/>
    <property type="project" value="UniProtKB-KW"/>
</dbReference>
<evidence type="ECO:0000313" key="7">
    <source>
        <dbReference type="EMBL" id="KAH7537584.1"/>
    </source>
</evidence>
<evidence type="ECO:0000256" key="3">
    <source>
        <dbReference type="ARBA" id="ARBA00022833"/>
    </source>
</evidence>
<reference evidence="7" key="1">
    <citation type="journal article" date="2021" name="Front. Plant Sci.">
        <title>Chromosome-Scale Genome Assembly for Chinese Sour Jujube and Insights Into Its Genome Evolution and Domestication Signature.</title>
        <authorList>
            <person name="Shen L.-Y."/>
            <person name="Luo H."/>
            <person name="Wang X.-L."/>
            <person name="Wang X.-M."/>
            <person name="Qiu X.-J."/>
            <person name="Liu H."/>
            <person name="Zhou S.-S."/>
            <person name="Jia K.-H."/>
            <person name="Nie S."/>
            <person name="Bao Y.-T."/>
            <person name="Zhang R.-G."/>
            <person name="Yun Q.-Z."/>
            <person name="Chai Y.-H."/>
            <person name="Lu J.-Y."/>
            <person name="Li Y."/>
            <person name="Zhao S.-W."/>
            <person name="Mao J.-F."/>
            <person name="Jia S.-G."/>
            <person name="Mao Y.-M."/>
        </authorList>
    </citation>
    <scope>NUCLEOTIDE SEQUENCE</scope>
    <source>
        <strain evidence="7">AT0</strain>
        <tissue evidence="7">Leaf</tissue>
    </source>
</reference>
<organism evidence="7 8">
    <name type="scientific">Ziziphus jujuba var. spinosa</name>
    <dbReference type="NCBI Taxonomy" id="714518"/>
    <lineage>
        <taxon>Eukaryota</taxon>
        <taxon>Viridiplantae</taxon>
        <taxon>Streptophyta</taxon>
        <taxon>Embryophyta</taxon>
        <taxon>Tracheophyta</taxon>
        <taxon>Spermatophyta</taxon>
        <taxon>Magnoliopsida</taxon>
        <taxon>eudicotyledons</taxon>
        <taxon>Gunneridae</taxon>
        <taxon>Pentapetalae</taxon>
        <taxon>rosids</taxon>
        <taxon>fabids</taxon>
        <taxon>Rosales</taxon>
        <taxon>Rhamnaceae</taxon>
        <taxon>Paliureae</taxon>
        <taxon>Ziziphus</taxon>
    </lineage>
</organism>
<proteinExistence type="predicted"/>
<dbReference type="Proteomes" id="UP000813462">
    <property type="component" value="Unassembled WGS sequence"/>
</dbReference>
<evidence type="ECO:0000313" key="8">
    <source>
        <dbReference type="Proteomes" id="UP000813462"/>
    </source>
</evidence>
<comment type="caution">
    <text evidence="7">The sequence shown here is derived from an EMBL/GenBank/DDBJ whole genome shotgun (WGS) entry which is preliminary data.</text>
</comment>
<dbReference type="SMART" id="SM00184">
    <property type="entry name" value="RING"/>
    <property type="match status" value="1"/>
</dbReference>
<dbReference type="EMBL" id="JAEACU010000003">
    <property type="protein sequence ID" value="KAH7537584.1"/>
    <property type="molecule type" value="Genomic_DNA"/>
</dbReference>
<dbReference type="InterPro" id="IPR001841">
    <property type="entry name" value="Znf_RING"/>
</dbReference>
<dbReference type="PANTHER" id="PTHR45798:SF97">
    <property type="entry name" value="ALCOHOL-SENSITIVE RING FINGER PROTEIN 1"/>
    <property type="match status" value="1"/>
</dbReference>
<evidence type="ECO:0000256" key="5">
    <source>
        <dbReference type="SAM" id="SignalP"/>
    </source>
</evidence>
<dbReference type="InterPro" id="IPR013083">
    <property type="entry name" value="Znf_RING/FYVE/PHD"/>
</dbReference>
<dbReference type="Pfam" id="PF13639">
    <property type="entry name" value="zf-RING_2"/>
    <property type="match status" value="1"/>
</dbReference>
<gene>
    <name evidence="7" type="ORF">FEM48_Zijuj03G0108400</name>
</gene>
<dbReference type="InterPro" id="IPR052788">
    <property type="entry name" value="RING-type_E3_ligase_ATL"/>
</dbReference>
<sequence>MLIIIVPAFLIILYVTCMVRQAIESYNAIKSLPVVLHQSLLSSRSDGGGGGEQSDRCIICLVVFGEGDEVKILPSCNHYFHPHCADKWLKHKPSCPLCRSLLKEIIVQ</sequence>
<protein>
    <recommendedName>
        <fullName evidence="6">RING-type domain-containing protein</fullName>
    </recommendedName>
</protein>
<dbReference type="Gene3D" id="3.30.40.10">
    <property type="entry name" value="Zinc/RING finger domain, C3HC4 (zinc finger)"/>
    <property type="match status" value="1"/>
</dbReference>
<name>A0A978VPV9_ZIZJJ</name>
<feature type="chain" id="PRO_5037723466" description="RING-type domain-containing protein" evidence="5">
    <location>
        <begin position="18"/>
        <end position="108"/>
    </location>
</feature>
<keyword evidence="5" id="KW-0732">Signal</keyword>
<dbReference type="AlphaFoldDB" id="A0A978VPV9"/>
<evidence type="ECO:0000256" key="1">
    <source>
        <dbReference type="ARBA" id="ARBA00022723"/>
    </source>
</evidence>
<keyword evidence="1" id="KW-0479">Metal-binding</keyword>